<proteinExistence type="predicted"/>
<reference evidence="1" key="1">
    <citation type="submission" date="2019-10" db="EMBL/GenBank/DDBJ databases">
        <authorList>
            <consortium name="DOE Joint Genome Institute"/>
            <person name="Kuo A."/>
            <person name="Miyauchi S."/>
            <person name="Kiss E."/>
            <person name="Drula E."/>
            <person name="Kohler A."/>
            <person name="Sanchez-Garcia M."/>
            <person name="Andreopoulos B."/>
            <person name="Barry K.W."/>
            <person name="Bonito G."/>
            <person name="Buee M."/>
            <person name="Carver A."/>
            <person name="Chen C."/>
            <person name="Cichocki N."/>
            <person name="Clum A."/>
            <person name="Culley D."/>
            <person name="Crous P.W."/>
            <person name="Fauchery L."/>
            <person name="Girlanda M."/>
            <person name="Hayes R."/>
            <person name="Keri Z."/>
            <person name="Labutti K."/>
            <person name="Lipzen A."/>
            <person name="Lombard V."/>
            <person name="Magnuson J."/>
            <person name="Maillard F."/>
            <person name="Morin E."/>
            <person name="Murat C."/>
            <person name="Nolan M."/>
            <person name="Ohm R."/>
            <person name="Pangilinan J."/>
            <person name="Pereira M."/>
            <person name="Perotto S."/>
            <person name="Peter M."/>
            <person name="Riley R."/>
            <person name="Sitrit Y."/>
            <person name="Stielow B."/>
            <person name="Szollosi G."/>
            <person name="Zifcakova L."/>
            <person name="Stursova M."/>
            <person name="Spatafora J.W."/>
            <person name="Tedersoo L."/>
            <person name="Vaario L.-M."/>
            <person name="Yamada A."/>
            <person name="Yan M."/>
            <person name="Wang P."/>
            <person name="Xu J."/>
            <person name="Bruns T."/>
            <person name="Baldrian P."/>
            <person name="Vilgalys R."/>
            <person name="Henrissat B."/>
            <person name="Grigoriev I.V."/>
            <person name="Hibbett D."/>
            <person name="Nagy L.G."/>
            <person name="Martin F.M."/>
        </authorList>
    </citation>
    <scope>NUCLEOTIDE SEQUENCE</scope>
    <source>
        <strain evidence="1">P2</strain>
    </source>
</reference>
<accession>A0ACB6Z252</accession>
<reference evidence="1" key="2">
    <citation type="journal article" date="2020" name="Nat. Commun.">
        <title>Large-scale genome sequencing of mycorrhizal fungi provides insights into the early evolution of symbiotic traits.</title>
        <authorList>
            <person name="Miyauchi S."/>
            <person name="Kiss E."/>
            <person name="Kuo A."/>
            <person name="Drula E."/>
            <person name="Kohler A."/>
            <person name="Sanchez-Garcia M."/>
            <person name="Morin E."/>
            <person name="Andreopoulos B."/>
            <person name="Barry K.W."/>
            <person name="Bonito G."/>
            <person name="Buee M."/>
            <person name="Carver A."/>
            <person name="Chen C."/>
            <person name="Cichocki N."/>
            <person name="Clum A."/>
            <person name="Culley D."/>
            <person name="Crous P.W."/>
            <person name="Fauchery L."/>
            <person name="Girlanda M."/>
            <person name="Hayes R.D."/>
            <person name="Keri Z."/>
            <person name="LaButti K."/>
            <person name="Lipzen A."/>
            <person name="Lombard V."/>
            <person name="Magnuson J."/>
            <person name="Maillard F."/>
            <person name="Murat C."/>
            <person name="Nolan M."/>
            <person name="Ohm R.A."/>
            <person name="Pangilinan J."/>
            <person name="Pereira M.F."/>
            <person name="Perotto S."/>
            <person name="Peter M."/>
            <person name="Pfister S."/>
            <person name="Riley R."/>
            <person name="Sitrit Y."/>
            <person name="Stielow J.B."/>
            <person name="Szollosi G."/>
            <person name="Zifcakova L."/>
            <person name="Stursova M."/>
            <person name="Spatafora J.W."/>
            <person name="Tedersoo L."/>
            <person name="Vaario L.M."/>
            <person name="Yamada A."/>
            <person name="Yan M."/>
            <person name="Wang P."/>
            <person name="Xu J."/>
            <person name="Bruns T."/>
            <person name="Baldrian P."/>
            <person name="Vilgalys R."/>
            <person name="Dunand C."/>
            <person name="Henrissat B."/>
            <person name="Grigoriev I.V."/>
            <person name="Hibbett D."/>
            <person name="Nagy L.G."/>
            <person name="Martin F.M."/>
        </authorList>
    </citation>
    <scope>NUCLEOTIDE SEQUENCE</scope>
    <source>
        <strain evidence="1">P2</strain>
    </source>
</reference>
<dbReference type="Proteomes" id="UP000886501">
    <property type="component" value="Unassembled WGS sequence"/>
</dbReference>
<gene>
    <name evidence="1" type="ORF">BDM02DRAFT_3123118</name>
</gene>
<evidence type="ECO:0000313" key="2">
    <source>
        <dbReference type="Proteomes" id="UP000886501"/>
    </source>
</evidence>
<sequence length="72" mass="8212">MLEFFRELGNHTESSPHDFYHIVIQNAADAGLSPETYDYDETTLVLHLWNDLQLHKRDRATHGASSIPAFNG</sequence>
<comment type="caution">
    <text evidence="1">The sequence shown here is derived from an EMBL/GenBank/DDBJ whole genome shotgun (WGS) entry which is preliminary data.</text>
</comment>
<organism evidence="1 2">
    <name type="scientific">Thelephora ganbajun</name>
    <name type="common">Ganba fungus</name>
    <dbReference type="NCBI Taxonomy" id="370292"/>
    <lineage>
        <taxon>Eukaryota</taxon>
        <taxon>Fungi</taxon>
        <taxon>Dikarya</taxon>
        <taxon>Basidiomycota</taxon>
        <taxon>Agaricomycotina</taxon>
        <taxon>Agaricomycetes</taxon>
        <taxon>Thelephorales</taxon>
        <taxon>Thelephoraceae</taxon>
        <taxon>Thelephora</taxon>
    </lineage>
</organism>
<keyword evidence="2" id="KW-1185">Reference proteome</keyword>
<evidence type="ECO:0000313" key="1">
    <source>
        <dbReference type="EMBL" id="KAF9643647.1"/>
    </source>
</evidence>
<name>A0ACB6Z252_THEGA</name>
<protein>
    <submittedName>
        <fullName evidence="1">Uncharacterized protein</fullName>
    </submittedName>
</protein>
<dbReference type="EMBL" id="MU118199">
    <property type="protein sequence ID" value="KAF9643647.1"/>
    <property type="molecule type" value="Genomic_DNA"/>
</dbReference>